<name>A0A086A637_9FLAO</name>
<dbReference type="AlphaFoldDB" id="A0A086A637"/>
<gene>
    <name evidence="1" type="ORF">IW15_11340</name>
</gene>
<protein>
    <submittedName>
        <fullName evidence="1">Cupin</fullName>
    </submittedName>
</protein>
<dbReference type="InterPro" id="IPR014710">
    <property type="entry name" value="RmlC-like_jellyroll"/>
</dbReference>
<proteinExistence type="predicted"/>
<dbReference type="SUPFAM" id="SSF51182">
    <property type="entry name" value="RmlC-like cupins"/>
    <property type="match status" value="1"/>
</dbReference>
<evidence type="ECO:0000313" key="2">
    <source>
        <dbReference type="Proteomes" id="UP000028705"/>
    </source>
</evidence>
<reference evidence="1 2" key="1">
    <citation type="submission" date="2014-07" db="EMBL/GenBank/DDBJ databases">
        <title>Genome of Chryseobacterium soli DSM 19298.</title>
        <authorList>
            <person name="Stropko S.J."/>
            <person name="Pipes S.E."/>
            <person name="Newman J."/>
        </authorList>
    </citation>
    <scope>NUCLEOTIDE SEQUENCE [LARGE SCALE GENOMIC DNA]</scope>
    <source>
        <strain evidence="1 2">DSM 19298</strain>
    </source>
</reference>
<dbReference type="Proteomes" id="UP000028705">
    <property type="component" value="Unassembled WGS sequence"/>
</dbReference>
<sequence length="112" mass="12447">MNHTPLEKSKVHDTVEMIAYVPQSVVSKTIIMKSTGSVSILSFDAGEGMTEKISPFDSFVQIVEGNAEIIIEERVFFLETGQCMIIPAHKSNCIKANERLKILITIIKSGYE</sequence>
<dbReference type="CDD" id="cd02230">
    <property type="entry name" value="cupin_HP0902-like"/>
    <property type="match status" value="1"/>
</dbReference>
<dbReference type="InterPro" id="IPR011051">
    <property type="entry name" value="RmlC_Cupin_sf"/>
</dbReference>
<comment type="caution">
    <text evidence="1">The sequence shown here is derived from an EMBL/GenBank/DDBJ whole genome shotgun (WGS) entry which is preliminary data.</text>
</comment>
<dbReference type="PANTHER" id="PTHR37694">
    <property type="entry name" value="SLR8022 PROTEIN"/>
    <property type="match status" value="1"/>
</dbReference>
<dbReference type="eggNOG" id="COG1917">
    <property type="taxonomic scope" value="Bacteria"/>
</dbReference>
<keyword evidence="2" id="KW-1185">Reference proteome</keyword>
<dbReference type="OrthoDB" id="1121052at2"/>
<dbReference type="Gene3D" id="2.60.120.10">
    <property type="entry name" value="Jelly Rolls"/>
    <property type="match status" value="1"/>
</dbReference>
<dbReference type="PANTHER" id="PTHR37694:SF1">
    <property type="entry name" value="SLR8022 PROTEIN"/>
    <property type="match status" value="1"/>
</dbReference>
<dbReference type="STRING" id="445961.IW15_11340"/>
<dbReference type="EMBL" id="JPRH01000004">
    <property type="protein sequence ID" value="KFF12151.1"/>
    <property type="molecule type" value="Genomic_DNA"/>
</dbReference>
<dbReference type="RefSeq" id="WP_034711308.1">
    <property type="nucleotide sequence ID" value="NZ_JPRH01000004.1"/>
</dbReference>
<accession>A0A086A637</accession>
<organism evidence="1 2">
    <name type="scientific">Chryseobacterium soli</name>
    <dbReference type="NCBI Taxonomy" id="445961"/>
    <lineage>
        <taxon>Bacteria</taxon>
        <taxon>Pseudomonadati</taxon>
        <taxon>Bacteroidota</taxon>
        <taxon>Flavobacteriia</taxon>
        <taxon>Flavobacteriales</taxon>
        <taxon>Weeksellaceae</taxon>
        <taxon>Chryseobacterium group</taxon>
        <taxon>Chryseobacterium</taxon>
    </lineage>
</organism>
<evidence type="ECO:0000313" key="1">
    <source>
        <dbReference type="EMBL" id="KFF12151.1"/>
    </source>
</evidence>